<evidence type="ECO:0000256" key="4">
    <source>
        <dbReference type="SAM" id="MobiDB-lite"/>
    </source>
</evidence>
<keyword evidence="2" id="KW-0393">Immunoglobulin domain</keyword>
<dbReference type="InterPro" id="IPR003599">
    <property type="entry name" value="Ig_sub"/>
</dbReference>
<feature type="disulfide bond" evidence="3">
    <location>
        <begin position="530"/>
        <end position="539"/>
    </location>
</feature>
<dbReference type="Gene3D" id="2.60.40.10">
    <property type="entry name" value="Immunoglobulins"/>
    <property type="match status" value="1"/>
</dbReference>
<feature type="compositionally biased region" description="Basic residues" evidence="4">
    <location>
        <begin position="261"/>
        <end position="275"/>
    </location>
</feature>
<feature type="domain" description="Ig-like" evidence="6">
    <location>
        <begin position="385"/>
        <end position="475"/>
    </location>
</feature>
<evidence type="ECO:0000256" key="2">
    <source>
        <dbReference type="ARBA" id="ARBA00023319"/>
    </source>
</evidence>
<dbReference type="SMART" id="SM00408">
    <property type="entry name" value="IGc2"/>
    <property type="match status" value="1"/>
</dbReference>
<dbReference type="PROSITE" id="PS50026">
    <property type="entry name" value="EGF_3"/>
    <property type="match status" value="1"/>
</dbReference>
<dbReference type="AlphaFoldDB" id="A0A1J1I2R7"/>
<feature type="disulfide bond" evidence="3">
    <location>
        <begin position="511"/>
        <end position="528"/>
    </location>
</feature>
<name>A0A1J1I2R7_9DIPT</name>
<dbReference type="InterPro" id="IPR013098">
    <property type="entry name" value="Ig_I-set"/>
</dbReference>
<keyword evidence="8" id="KW-1185">Reference proteome</keyword>
<dbReference type="PANTHER" id="PTHR47633">
    <property type="entry name" value="IMMUNOGLOBULIN"/>
    <property type="match status" value="1"/>
</dbReference>
<sequence length="566" mass="66436">MNAHRLRKWNPIKIFMYLLLAICSLLVFWCQGALTMHLTPLDFSSLNVEHRRRNYPPLTELSYSPSASRQNFFVSLLRNSTVNHDKLTSQQHYQQQHNEYPIKYLNEIEDFSRRKTWHMRMRKKHARLEAHRKRRLLFQRILDQRTNVGGNYENTIENLKISANPKLNINNLKHIINQNIITQHNHNNNKLYIKNTTSNGDYWKEEIFDALHKIMANISVASNRSRRDSRYHHQHNMHLPSSSNPPSFLLNNTNINQNYHRSNRNGHRQRRRKYCSARDPRTLAFEAPTVFEGKIKSMTPDRQANFSATVEILKVYKQQLNFALPRQVRLQFSYKNTSECDIYREEFRHRGFVRNFTMIGQPIKKISRTAKDVEIGVNEKYGKRASIESISPNLKVKEGKSVRIVCKVNGEPAPKVTWFKNGRSINRNKTKYHFVQWTRKRADLIIKSTVWSDSGKYECRAKNKLTYKRPVFSFTWLDVLSKHNPITERTNKPYSEGMKECPAGLASEAFCLNGGRCRFIESIQEASCDCPDGFSGKRCEDKTPNITASTYNKQQECPQYLGSFYC</sequence>
<dbReference type="InterPro" id="IPR013783">
    <property type="entry name" value="Ig-like_fold"/>
</dbReference>
<comment type="caution">
    <text evidence="3">Lacks conserved residue(s) required for the propagation of feature annotation.</text>
</comment>
<accession>A0A1J1I2R7</accession>
<dbReference type="EMBL" id="CVRI01000035">
    <property type="protein sequence ID" value="CRK92665.1"/>
    <property type="molecule type" value="Genomic_DNA"/>
</dbReference>
<keyword evidence="1 3" id="KW-1015">Disulfide bond</keyword>
<dbReference type="FunFam" id="2.60.40.10:FF:000032">
    <property type="entry name" value="palladin isoform X1"/>
    <property type="match status" value="1"/>
</dbReference>
<dbReference type="GO" id="GO:0004674">
    <property type="term" value="F:protein serine/threonine kinase activity"/>
    <property type="evidence" value="ECO:0007669"/>
    <property type="project" value="UniProtKB-KW"/>
</dbReference>
<dbReference type="InterPro" id="IPR003598">
    <property type="entry name" value="Ig_sub2"/>
</dbReference>
<evidence type="ECO:0000259" key="6">
    <source>
        <dbReference type="PROSITE" id="PS50835"/>
    </source>
</evidence>
<dbReference type="PROSITE" id="PS01186">
    <property type="entry name" value="EGF_2"/>
    <property type="match status" value="1"/>
</dbReference>
<dbReference type="OrthoDB" id="6133584at2759"/>
<dbReference type="Proteomes" id="UP000183832">
    <property type="component" value="Unassembled WGS sequence"/>
</dbReference>
<dbReference type="InterPro" id="IPR007110">
    <property type="entry name" value="Ig-like_dom"/>
</dbReference>
<proteinExistence type="predicted"/>
<gene>
    <name evidence="7" type="primary">putative Protein vein</name>
    <name evidence="7" type="ORF">CLUMA_CG006333</name>
</gene>
<keyword evidence="3" id="KW-0245">EGF-like domain</keyword>
<dbReference type="Gene3D" id="2.10.25.10">
    <property type="entry name" value="Laminin"/>
    <property type="match status" value="1"/>
</dbReference>
<dbReference type="Pfam" id="PF00008">
    <property type="entry name" value="EGF"/>
    <property type="match status" value="1"/>
</dbReference>
<feature type="region of interest" description="Disordered" evidence="4">
    <location>
        <begin position="257"/>
        <end position="276"/>
    </location>
</feature>
<dbReference type="PROSITE" id="PS00022">
    <property type="entry name" value="EGF_1"/>
    <property type="match status" value="1"/>
</dbReference>
<feature type="domain" description="EGF-like" evidence="5">
    <location>
        <begin position="497"/>
        <end position="540"/>
    </location>
</feature>
<evidence type="ECO:0000313" key="7">
    <source>
        <dbReference type="EMBL" id="CRK92665.1"/>
    </source>
</evidence>
<dbReference type="SMART" id="SM00181">
    <property type="entry name" value="EGF"/>
    <property type="match status" value="1"/>
</dbReference>
<protein>
    <submittedName>
        <fullName evidence="7">CLUMA_CG006333, isoform A</fullName>
    </submittedName>
</protein>
<reference evidence="7 8" key="1">
    <citation type="submission" date="2015-04" db="EMBL/GenBank/DDBJ databases">
        <authorList>
            <person name="Syromyatnikov M.Y."/>
            <person name="Popov V.N."/>
        </authorList>
    </citation>
    <scope>NUCLEOTIDE SEQUENCE [LARGE SCALE GENOMIC DNA]</scope>
</reference>
<dbReference type="Pfam" id="PF07679">
    <property type="entry name" value="I-set"/>
    <property type="match status" value="1"/>
</dbReference>
<organism evidence="7 8">
    <name type="scientific">Clunio marinus</name>
    <dbReference type="NCBI Taxonomy" id="568069"/>
    <lineage>
        <taxon>Eukaryota</taxon>
        <taxon>Metazoa</taxon>
        <taxon>Ecdysozoa</taxon>
        <taxon>Arthropoda</taxon>
        <taxon>Hexapoda</taxon>
        <taxon>Insecta</taxon>
        <taxon>Pterygota</taxon>
        <taxon>Neoptera</taxon>
        <taxon>Endopterygota</taxon>
        <taxon>Diptera</taxon>
        <taxon>Nematocera</taxon>
        <taxon>Chironomoidea</taxon>
        <taxon>Chironomidae</taxon>
        <taxon>Clunio</taxon>
    </lineage>
</organism>
<evidence type="ECO:0000259" key="5">
    <source>
        <dbReference type="PROSITE" id="PS50026"/>
    </source>
</evidence>
<dbReference type="Pfam" id="PF24700">
    <property type="entry name" value="Vein_beta-barrel"/>
    <property type="match status" value="1"/>
</dbReference>
<dbReference type="InterPro" id="IPR000742">
    <property type="entry name" value="EGF"/>
</dbReference>
<dbReference type="PROSITE" id="PS50835">
    <property type="entry name" value="IG_LIKE"/>
    <property type="match status" value="1"/>
</dbReference>
<evidence type="ECO:0000313" key="8">
    <source>
        <dbReference type="Proteomes" id="UP000183832"/>
    </source>
</evidence>
<dbReference type="InterPro" id="IPR057777">
    <property type="entry name" value="Beta-barrel_vein"/>
</dbReference>
<dbReference type="InterPro" id="IPR036179">
    <property type="entry name" value="Ig-like_dom_sf"/>
</dbReference>
<evidence type="ECO:0000256" key="1">
    <source>
        <dbReference type="ARBA" id="ARBA00023157"/>
    </source>
</evidence>
<dbReference type="SUPFAM" id="SSF57196">
    <property type="entry name" value="EGF/Laminin"/>
    <property type="match status" value="1"/>
</dbReference>
<dbReference type="SMART" id="SM00409">
    <property type="entry name" value="IG"/>
    <property type="match status" value="1"/>
</dbReference>
<dbReference type="STRING" id="568069.A0A1J1I2R7"/>
<dbReference type="PANTHER" id="PTHR47633:SF3">
    <property type="entry name" value="STRIATED MUSCLE PREFERENTIALLY EXPRESSED PROTEIN KINASE"/>
    <property type="match status" value="1"/>
</dbReference>
<evidence type="ECO:0000256" key="3">
    <source>
        <dbReference type="PROSITE-ProRule" id="PRU00076"/>
    </source>
</evidence>
<dbReference type="CDD" id="cd00054">
    <property type="entry name" value="EGF_CA"/>
    <property type="match status" value="1"/>
</dbReference>
<dbReference type="SUPFAM" id="SSF48726">
    <property type="entry name" value="Immunoglobulin"/>
    <property type="match status" value="1"/>
</dbReference>